<keyword evidence="3" id="KW-0378">Hydrolase</keyword>
<dbReference type="PANTHER" id="PTHR35005:SF1">
    <property type="entry name" value="2-AMINO-5-FORMYLAMINO-6-RIBOSYLAMINOPYRIMIDIN-4(3H)-ONE 5'-MONOPHOSPHATE DEFORMYLASE"/>
    <property type="match status" value="1"/>
</dbReference>
<dbReference type="SUPFAM" id="SSF102215">
    <property type="entry name" value="Creatininase"/>
    <property type="match status" value="1"/>
</dbReference>
<comment type="cofactor">
    <cofactor evidence="1">
        <name>Zn(2+)</name>
        <dbReference type="ChEBI" id="CHEBI:29105"/>
    </cofactor>
</comment>
<sequence length="162" mass="17257">MAGSGGASHSARDLVVDVCTSLARFGPRRFYALNTGVSTVRALAPAVDLLARENITLRFTDILAILGPVEAEICEQEGGTHADESETSMMLHLAPDRVAMEFAVKDYDPKPGLTRVPGTEKGYSPTGIFGDPTLATEAKGKRLVQALVDGIVWEIESLRGSV</sequence>
<dbReference type="AlphaFoldDB" id="A0A956NCD1"/>
<reference evidence="6" key="1">
    <citation type="submission" date="2020-04" db="EMBL/GenBank/DDBJ databases">
        <authorList>
            <person name="Zhang T."/>
        </authorList>
    </citation>
    <scope>NUCLEOTIDE SEQUENCE</scope>
    <source>
        <strain evidence="6">HKST-UBA02</strain>
    </source>
</reference>
<evidence type="ECO:0000256" key="4">
    <source>
        <dbReference type="ARBA" id="ARBA00022833"/>
    </source>
</evidence>
<keyword evidence="4" id="KW-0862">Zinc</keyword>
<proteinExistence type="inferred from homology"/>
<gene>
    <name evidence="6" type="ORF">KDA27_12275</name>
</gene>
<dbReference type="Gene3D" id="3.40.50.10310">
    <property type="entry name" value="Creatininase"/>
    <property type="match status" value="1"/>
</dbReference>
<evidence type="ECO:0000256" key="1">
    <source>
        <dbReference type="ARBA" id="ARBA00001947"/>
    </source>
</evidence>
<dbReference type="EMBL" id="JAGQHS010000058">
    <property type="protein sequence ID" value="MCA9756572.1"/>
    <property type="molecule type" value="Genomic_DNA"/>
</dbReference>
<dbReference type="InterPro" id="IPR003785">
    <property type="entry name" value="Creatininase/forma_Hydrolase"/>
</dbReference>
<dbReference type="PANTHER" id="PTHR35005">
    <property type="entry name" value="3-DEHYDRO-SCYLLO-INOSOSE HYDROLASE"/>
    <property type="match status" value="1"/>
</dbReference>
<dbReference type="GO" id="GO:0016811">
    <property type="term" value="F:hydrolase activity, acting on carbon-nitrogen (but not peptide) bonds, in linear amides"/>
    <property type="evidence" value="ECO:0007669"/>
    <property type="project" value="TreeGrafter"/>
</dbReference>
<comment type="caution">
    <text evidence="6">The sequence shown here is derived from an EMBL/GenBank/DDBJ whole genome shotgun (WGS) entry which is preliminary data.</text>
</comment>
<name>A0A956NCD1_UNCEI</name>
<dbReference type="GO" id="GO:0009231">
    <property type="term" value="P:riboflavin biosynthetic process"/>
    <property type="evidence" value="ECO:0007669"/>
    <property type="project" value="TreeGrafter"/>
</dbReference>
<reference evidence="6" key="2">
    <citation type="journal article" date="2021" name="Microbiome">
        <title>Successional dynamics and alternative stable states in a saline activated sludge microbial community over 9 years.</title>
        <authorList>
            <person name="Wang Y."/>
            <person name="Ye J."/>
            <person name="Ju F."/>
            <person name="Liu L."/>
            <person name="Boyd J.A."/>
            <person name="Deng Y."/>
            <person name="Parks D.H."/>
            <person name="Jiang X."/>
            <person name="Yin X."/>
            <person name="Woodcroft B.J."/>
            <person name="Tyson G.W."/>
            <person name="Hugenholtz P."/>
            <person name="Polz M.F."/>
            <person name="Zhang T."/>
        </authorList>
    </citation>
    <scope>NUCLEOTIDE SEQUENCE</scope>
    <source>
        <strain evidence="6">HKST-UBA02</strain>
    </source>
</reference>
<keyword evidence="2" id="KW-0479">Metal-binding</keyword>
<protein>
    <submittedName>
        <fullName evidence="6">Creatininase family protein</fullName>
    </submittedName>
</protein>
<evidence type="ECO:0000256" key="2">
    <source>
        <dbReference type="ARBA" id="ARBA00022723"/>
    </source>
</evidence>
<dbReference type="Pfam" id="PF02633">
    <property type="entry name" value="Creatininase"/>
    <property type="match status" value="1"/>
</dbReference>
<evidence type="ECO:0000256" key="5">
    <source>
        <dbReference type="ARBA" id="ARBA00024029"/>
    </source>
</evidence>
<evidence type="ECO:0000256" key="3">
    <source>
        <dbReference type="ARBA" id="ARBA00022801"/>
    </source>
</evidence>
<dbReference type="InterPro" id="IPR024087">
    <property type="entry name" value="Creatininase-like_sf"/>
</dbReference>
<organism evidence="6 7">
    <name type="scientific">Eiseniibacteriota bacterium</name>
    <dbReference type="NCBI Taxonomy" id="2212470"/>
    <lineage>
        <taxon>Bacteria</taxon>
        <taxon>Candidatus Eiseniibacteriota</taxon>
    </lineage>
</organism>
<evidence type="ECO:0000313" key="7">
    <source>
        <dbReference type="Proteomes" id="UP000739538"/>
    </source>
</evidence>
<dbReference type="GO" id="GO:0046872">
    <property type="term" value="F:metal ion binding"/>
    <property type="evidence" value="ECO:0007669"/>
    <property type="project" value="UniProtKB-KW"/>
</dbReference>
<dbReference type="Proteomes" id="UP000739538">
    <property type="component" value="Unassembled WGS sequence"/>
</dbReference>
<comment type="similarity">
    <text evidence="5">Belongs to the creatininase superfamily.</text>
</comment>
<accession>A0A956NCD1</accession>
<evidence type="ECO:0000313" key="6">
    <source>
        <dbReference type="EMBL" id="MCA9756572.1"/>
    </source>
</evidence>